<evidence type="ECO:0000313" key="2">
    <source>
        <dbReference type="EMBL" id="RZB39120.1"/>
    </source>
</evidence>
<feature type="compositionally biased region" description="Basic and acidic residues" evidence="1">
    <location>
        <begin position="65"/>
        <end position="90"/>
    </location>
</feature>
<dbReference type="Proteomes" id="UP000292052">
    <property type="component" value="Unassembled WGS sequence"/>
</dbReference>
<organism evidence="2 3">
    <name type="scientific">Asbolus verrucosus</name>
    <name type="common">Desert ironclad beetle</name>
    <dbReference type="NCBI Taxonomy" id="1661398"/>
    <lineage>
        <taxon>Eukaryota</taxon>
        <taxon>Metazoa</taxon>
        <taxon>Ecdysozoa</taxon>
        <taxon>Arthropoda</taxon>
        <taxon>Hexapoda</taxon>
        <taxon>Insecta</taxon>
        <taxon>Pterygota</taxon>
        <taxon>Neoptera</taxon>
        <taxon>Endopterygota</taxon>
        <taxon>Coleoptera</taxon>
        <taxon>Polyphaga</taxon>
        <taxon>Cucujiformia</taxon>
        <taxon>Tenebrionidae</taxon>
        <taxon>Pimeliinae</taxon>
        <taxon>Asbolus</taxon>
    </lineage>
</organism>
<evidence type="ECO:0000313" key="3">
    <source>
        <dbReference type="Proteomes" id="UP000292052"/>
    </source>
</evidence>
<dbReference type="AlphaFoldDB" id="A0A482V7E6"/>
<dbReference type="EMBL" id="QDEB01131033">
    <property type="protein sequence ID" value="RZB39120.1"/>
    <property type="molecule type" value="Genomic_DNA"/>
</dbReference>
<evidence type="ECO:0000256" key="1">
    <source>
        <dbReference type="SAM" id="MobiDB-lite"/>
    </source>
</evidence>
<comment type="caution">
    <text evidence="2">The sequence shown here is derived from an EMBL/GenBank/DDBJ whole genome shotgun (WGS) entry which is preliminary data.</text>
</comment>
<dbReference type="OrthoDB" id="6709104at2759"/>
<sequence length="90" mass="10762">MERIRQHLDLEKKRQQEEILNPGLTMTITRSGPNVLFQRNGKKIVQRRPRMMNHQGPEFCSTLDKNNKKNGKCEMSREKTRPDPRKPMRF</sequence>
<name>A0A482V7E6_ASBVE</name>
<protein>
    <submittedName>
        <fullName evidence="2">Uncharacterized protein</fullName>
    </submittedName>
</protein>
<accession>A0A482V7E6</accession>
<gene>
    <name evidence="2" type="ORF">BDFB_012660</name>
</gene>
<feature type="region of interest" description="Disordered" evidence="1">
    <location>
        <begin position="51"/>
        <end position="90"/>
    </location>
</feature>
<proteinExistence type="predicted"/>
<reference evidence="2 3" key="1">
    <citation type="submission" date="2017-03" db="EMBL/GenBank/DDBJ databases">
        <title>Genome of the blue death feigning beetle - Asbolus verrucosus.</title>
        <authorList>
            <person name="Rider S.D."/>
        </authorList>
    </citation>
    <scope>NUCLEOTIDE SEQUENCE [LARGE SCALE GENOMIC DNA]</scope>
    <source>
        <strain evidence="2">Butters</strain>
        <tissue evidence="2">Head and leg muscle</tissue>
    </source>
</reference>
<keyword evidence="3" id="KW-1185">Reference proteome</keyword>